<evidence type="ECO:0000313" key="5">
    <source>
        <dbReference type="Proteomes" id="UP000199416"/>
    </source>
</evidence>
<proteinExistence type="predicted"/>
<dbReference type="PANTHER" id="PTHR23028">
    <property type="entry name" value="ACETYLTRANSFERASE"/>
    <property type="match status" value="1"/>
</dbReference>
<dbReference type="STRING" id="1190417.SAMN05660690_0422"/>
<gene>
    <name evidence="4" type="ORF">SAMN05660690_0422</name>
</gene>
<sequence>MHDEGRRRDASRLRALDGLRFLAAAAVVVFHYTGRDNPGWGQDVHEVFPTLSRLTVYGGFGPYLFFMISGFVVLMSAWGRSSTSFIASRVGRLYPAYWAAVVLVAAVLWIAPVVPVWSDLGAPGVALNLTMFQSAFGVGHVDGVFWTLWVELKFYVLLALVGLGGFTRGRLLLLCLAWPLLGAMGAQAGSSLVTALLEPNYAPFFCIGILLYLVRQDGWSTPVALLLGANVATALWVCKAHYVPDTADVSSVPVSMWAVTLLFLACLGAVVLVTLTRVAEVDWRWLTTAGALTYPLYLVHELPGWALIQQLAPVLPAHVVVAVTVTAALAVAWGVHRFVERPLGPRLRAAVQRDLDRLLAERSPRRRPVPPTTARVTPPTGVPTGMPPVPRHAAAAGHGAAVGADTVRREPVRTA</sequence>
<organism evidence="4 5">
    <name type="scientific">Geodermatophilus telluris</name>
    <dbReference type="NCBI Taxonomy" id="1190417"/>
    <lineage>
        <taxon>Bacteria</taxon>
        <taxon>Bacillati</taxon>
        <taxon>Actinomycetota</taxon>
        <taxon>Actinomycetes</taxon>
        <taxon>Geodermatophilales</taxon>
        <taxon>Geodermatophilaceae</taxon>
        <taxon>Geodermatophilus</taxon>
    </lineage>
</organism>
<dbReference type="GO" id="GO:0016787">
    <property type="term" value="F:hydrolase activity"/>
    <property type="evidence" value="ECO:0007669"/>
    <property type="project" value="UniProtKB-KW"/>
</dbReference>
<dbReference type="GO" id="GO:0009103">
    <property type="term" value="P:lipopolysaccharide biosynthetic process"/>
    <property type="evidence" value="ECO:0007669"/>
    <property type="project" value="TreeGrafter"/>
</dbReference>
<evidence type="ECO:0000259" key="3">
    <source>
        <dbReference type="Pfam" id="PF01757"/>
    </source>
</evidence>
<dbReference type="EMBL" id="FMZF01000001">
    <property type="protein sequence ID" value="SDC06977.1"/>
    <property type="molecule type" value="Genomic_DNA"/>
</dbReference>
<dbReference type="AlphaFoldDB" id="A0A1G6IKC7"/>
<keyword evidence="4" id="KW-0012">Acyltransferase</keyword>
<accession>A0A1G6IKC7</accession>
<feature type="region of interest" description="Disordered" evidence="1">
    <location>
        <begin position="361"/>
        <end position="415"/>
    </location>
</feature>
<feature type="transmembrane region" description="Helical" evidence="2">
    <location>
        <begin position="171"/>
        <end position="189"/>
    </location>
</feature>
<dbReference type="Proteomes" id="UP000199416">
    <property type="component" value="Unassembled WGS sequence"/>
</dbReference>
<dbReference type="GO" id="GO:0016020">
    <property type="term" value="C:membrane"/>
    <property type="evidence" value="ECO:0007669"/>
    <property type="project" value="TreeGrafter"/>
</dbReference>
<feature type="transmembrane region" description="Helical" evidence="2">
    <location>
        <begin position="223"/>
        <end position="242"/>
    </location>
</feature>
<feature type="compositionally biased region" description="Low complexity" evidence="1">
    <location>
        <begin position="391"/>
        <end position="404"/>
    </location>
</feature>
<evidence type="ECO:0000256" key="2">
    <source>
        <dbReference type="SAM" id="Phobius"/>
    </source>
</evidence>
<evidence type="ECO:0000313" key="4">
    <source>
        <dbReference type="EMBL" id="SDC06977.1"/>
    </source>
</evidence>
<keyword evidence="4" id="KW-0808">Transferase</keyword>
<feature type="transmembrane region" description="Helical" evidence="2">
    <location>
        <begin position="15"/>
        <end position="34"/>
    </location>
</feature>
<keyword evidence="5" id="KW-1185">Reference proteome</keyword>
<keyword evidence="2" id="KW-0472">Membrane</keyword>
<protein>
    <submittedName>
        <fullName evidence="4">Peptidoglycan/LPS O-acetylase OafA/YrhL, contains acyltransferase and SGNH-hydrolase domains</fullName>
    </submittedName>
</protein>
<dbReference type="InterPro" id="IPR002656">
    <property type="entry name" value="Acyl_transf_3_dom"/>
</dbReference>
<feature type="transmembrane region" description="Helical" evidence="2">
    <location>
        <begin position="283"/>
        <end position="299"/>
    </location>
</feature>
<feature type="transmembrane region" description="Helical" evidence="2">
    <location>
        <begin position="195"/>
        <end position="214"/>
    </location>
</feature>
<feature type="transmembrane region" description="Helical" evidence="2">
    <location>
        <begin position="96"/>
        <end position="117"/>
    </location>
</feature>
<feature type="transmembrane region" description="Helical" evidence="2">
    <location>
        <begin position="254"/>
        <end position="276"/>
    </location>
</feature>
<feature type="compositionally biased region" description="Basic and acidic residues" evidence="1">
    <location>
        <begin position="406"/>
        <end position="415"/>
    </location>
</feature>
<dbReference type="GO" id="GO:0016747">
    <property type="term" value="F:acyltransferase activity, transferring groups other than amino-acyl groups"/>
    <property type="evidence" value="ECO:0007669"/>
    <property type="project" value="InterPro"/>
</dbReference>
<feature type="transmembrane region" description="Helical" evidence="2">
    <location>
        <begin position="54"/>
        <end position="75"/>
    </location>
</feature>
<feature type="compositionally biased region" description="Low complexity" evidence="1">
    <location>
        <begin position="372"/>
        <end position="384"/>
    </location>
</feature>
<dbReference type="Pfam" id="PF01757">
    <property type="entry name" value="Acyl_transf_3"/>
    <property type="match status" value="1"/>
</dbReference>
<keyword evidence="2" id="KW-1133">Transmembrane helix</keyword>
<evidence type="ECO:0000256" key="1">
    <source>
        <dbReference type="SAM" id="MobiDB-lite"/>
    </source>
</evidence>
<feature type="transmembrane region" description="Helical" evidence="2">
    <location>
        <begin position="144"/>
        <end position="164"/>
    </location>
</feature>
<name>A0A1G6IKC7_9ACTN</name>
<feature type="domain" description="Acyltransferase 3" evidence="3">
    <location>
        <begin position="15"/>
        <end position="334"/>
    </location>
</feature>
<feature type="transmembrane region" description="Helical" evidence="2">
    <location>
        <begin position="319"/>
        <end position="339"/>
    </location>
</feature>
<dbReference type="PANTHER" id="PTHR23028:SF53">
    <property type="entry name" value="ACYL_TRANSF_3 DOMAIN-CONTAINING PROTEIN"/>
    <property type="match status" value="1"/>
</dbReference>
<dbReference type="RefSeq" id="WP_175471557.1">
    <property type="nucleotide sequence ID" value="NZ_FMZF01000001.1"/>
</dbReference>
<reference evidence="5" key="1">
    <citation type="submission" date="2016-10" db="EMBL/GenBank/DDBJ databases">
        <authorList>
            <person name="Varghese N."/>
            <person name="Submissions S."/>
        </authorList>
    </citation>
    <scope>NUCLEOTIDE SEQUENCE [LARGE SCALE GENOMIC DNA]</scope>
    <source>
        <strain evidence="5">DSM 45421</strain>
    </source>
</reference>
<dbReference type="InterPro" id="IPR050879">
    <property type="entry name" value="Acyltransferase_3"/>
</dbReference>
<keyword evidence="2" id="KW-0812">Transmembrane</keyword>
<keyword evidence="4" id="KW-0378">Hydrolase</keyword>